<evidence type="ECO:0000313" key="10">
    <source>
        <dbReference type="EMBL" id="HFW32392.1"/>
    </source>
</evidence>
<evidence type="ECO:0000259" key="7">
    <source>
        <dbReference type="Pfam" id="PF00205"/>
    </source>
</evidence>
<name>A0A7C3M9H6_ARCFL</name>
<accession>A0A7C3M9H6</accession>
<keyword evidence="4" id="KW-0479">Metal-binding</keyword>
<protein>
    <submittedName>
        <fullName evidence="10">Thiamine pyrophosphate-binding protein</fullName>
    </submittedName>
</protein>
<dbReference type="Pfam" id="PF00205">
    <property type="entry name" value="TPP_enzyme_M"/>
    <property type="match status" value="1"/>
</dbReference>
<comment type="cofactor">
    <cofactor evidence="1">
        <name>Mg(2+)</name>
        <dbReference type="ChEBI" id="CHEBI:18420"/>
    </cofactor>
</comment>
<sequence>MVQISGGELLVRCLIKENVKYVFGVPGGQLLTFLDAIKRVGEKHGMKFINCRHEQAAASMADAYARTSGEIGVCVGTVGPGGADLVPGVYPAYADSVPMLVITAQNQTWKSYPDHGSMQALDQFHLFKPITKWNAVVSHWERIPELVQRAIRIALSGRPGPVHLDIPVDVLYNGNEESFAKVYPPERYRPMKPPVGHPELVELAAEMLYSAERPLIHAGTGVLRAKAWNELKELAEYLGAVVTTTVGGRGSIPEDHPLCILPASPAAITAQNESDVVLVVGSKMGDLDFWGKPPAWGDPEKQKTIQIDIDPEMIALNRPVDVGIVGDARETLKALIDAVRRKGERREPVERLKDYRKMQQEWLNGFLSLAESSEKPIHPLRVIKDVREFYPRNAISIVDGGNTAVWASYLNRIYEPNTFLWAADSGHLGTGLPYAIGAKLANPDWPVYLIAGDGAFGLTMEELETASREGVKITAIVMNDGCWGMIKGSQKAAFGGRYIGVDFRDIRYDKIAEAAGWYGQRVEEPEDIATALDKAESSDKPALLDVKISQEANLSPPDLITLSIVWLEGCNPPRVE</sequence>
<dbReference type="GO" id="GO:0009099">
    <property type="term" value="P:L-valine biosynthetic process"/>
    <property type="evidence" value="ECO:0007669"/>
    <property type="project" value="TreeGrafter"/>
</dbReference>
<feature type="domain" description="Thiamine pyrophosphate enzyme N-terminal TPP-binding" evidence="9">
    <location>
        <begin position="5"/>
        <end position="125"/>
    </location>
</feature>
<evidence type="ECO:0000256" key="2">
    <source>
        <dbReference type="ARBA" id="ARBA00001964"/>
    </source>
</evidence>
<evidence type="ECO:0000256" key="6">
    <source>
        <dbReference type="RuleBase" id="RU362132"/>
    </source>
</evidence>
<dbReference type="GO" id="GO:0009097">
    <property type="term" value="P:isoleucine biosynthetic process"/>
    <property type="evidence" value="ECO:0007669"/>
    <property type="project" value="TreeGrafter"/>
</dbReference>
<dbReference type="FunFam" id="3.40.50.970:FF:000007">
    <property type="entry name" value="Acetolactate synthase"/>
    <property type="match status" value="1"/>
</dbReference>
<dbReference type="Gene3D" id="3.40.50.970">
    <property type="match status" value="2"/>
</dbReference>
<dbReference type="GO" id="GO:0030976">
    <property type="term" value="F:thiamine pyrophosphate binding"/>
    <property type="evidence" value="ECO:0007669"/>
    <property type="project" value="InterPro"/>
</dbReference>
<dbReference type="InterPro" id="IPR029061">
    <property type="entry name" value="THDP-binding"/>
</dbReference>
<dbReference type="GO" id="GO:0050660">
    <property type="term" value="F:flavin adenine dinucleotide binding"/>
    <property type="evidence" value="ECO:0007669"/>
    <property type="project" value="TreeGrafter"/>
</dbReference>
<gene>
    <name evidence="10" type="ORF">ENW66_05510</name>
</gene>
<dbReference type="CDD" id="cd02004">
    <property type="entry name" value="TPP_BZL_OCoD_HPCL"/>
    <property type="match status" value="1"/>
</dbReference>
<dbReference type="PANTHER" id="PTHR18968:SF166">
    <property type="entry name" value="2-HYDROXYACYL-COA LYASE 2"/>
    <property type="match status" value="1"/>
</dbReference>
<dbReference type="Gene3D" id="3.40.50.1220">
    <property type="entry name" value="TPP-binding domain"/>
    <property type="match status" value="1"/>
</dbReference>
<dbReference type="PROSITE" id="PS00187">
    <property type="entry name" value="TPP_ENZYMES"/>
    <property type="match status" value="1"/>
</dbReference>
<evidence type="ECO:0000256" key="1">
    <source>
        <dbReference type="ARBA" id="ARBA00001946"/>
    </source>
</evidence>
<dbReference type="InterPro" id="IPR012000">
    <property type="entry name" value="Thiamin_PyroP_enz_cen_dom"/>
</dbReference>
<dbReference type="AlphaFoldDB" id="A0A7C3M9H6"/>
<comment type="cofactor">
    <cofactor evidence="2">
        <name>thiamine diphosphate</name>
        <dbReference type="ChEBI" id="CHEBI:58937"/>
    </cofactor>
</comment>
<dbReference type="InterPro" id="IPR029035">
    <property type="entry name" value="DHS-like_NAD/FAD-binding_dom"/>
</dbReference>
<dbReference type="SUPFAM" id="SSF52518">
    <property type="entry name" value="Thiamin diphosphate-binding fold (THDP-binding)"/>
    <property type="match status" value="2"/>
</dbReference>
<reference evidence="10" key="1">
    <citation type="journal article" date="2020" name="mSystems">
        <title>Genome- and Community-Level Interaction Insights into Carbon Utilization and Element Cycling Functions of Hydrothermarchaeota in Hydrothermal Sediment.</title>
        <authorList>
            <person name="Zhou Z."/>
            <person name="Liu Y."/>
            <person name="Xu W."/>
            <person name="Pan J."/>
            <person name="Luo Z.H."/>
            <person name="Li M."/>
        </authorList>
    </citation>
    <scope>NUCLEOTIDE SEQUENCE [LARGE SCALE GENOMIC DNA]</scope>
    <source>
        <strain evidence="10">SpSt-87</strain>
    </source>
</reference>
<dbReference type="EMBL" id="DTLB01000034">
    <property type="protein sequence ID" value="HFW32392.1"/>
    <property type="molecule type" value="Genomic_DNA"/>
</dbReference>
<proteinExistence type="inferred from homology"/>
<feature type="domain" description="Thiamine pyrophosphate enzyme central" evidence="7">
    <location>
        <begin position="202"/>
        <end position="335"/>
    </location>
</feature>
<dbReference type="GO" id="GO:0005948">
    <property type="term" value="C:acetolactate synthase complex"/>
    <property type="evidence" value="ECO:0007669"/>
    <property type="project" value="TreeGrafter"/>
</dbReference>
<dbReference type="GO" id="GO:0000287">
    <property type="term" value="F:magnesium ion binding"/>
    <property type="evidence" value="ECO:0007669"/>
    <property type="project" value="InterPro"/>
</dbReference>
<evidence type="ECO:0000259" key="8">
    <source>
        <dbReference type="Pfam" id="PF02775"/>
    </source>
</evidence>
<organism evidence="10">
    <name type="scientific">Archaeoglobus fulgidus</name>
    <dbReference type="NCBI Taxonomy" id="2234"/>
    <lineage>
        <taxon>Archaea</taxon>
        <taxon>Methanobacteriati</taxon>
        <taxon>Methanobacteriota</taxon>
        <taxon>Archaeoglobi</taxon>
        <taxon>Archaeoglobales</taxon>
        <taxon>Archaeoglobaceae</taxon>
        <taxon>Archaeoglobus</taxon>
    </lineage>
</organism>
<dbReference type="GO" id="GO:0044272">
    <property type="term" value="P:sulfur compound biosynthetic process"/>
    <property type="evidence" value="ECO:0007669"/>
    <property type="project" value="UniProtKB-ARBA"/>
</dbReference>
<keyword evidence="5 6" id="KW-0786">Thiamine pyrophosphate</keyword>
<dbReference type="CDD" id="cd07035">
    <property type="entry name" value="TPP_PYR_POX_like"/>
    <property type="match status" value="1"/>
</dbReference>
<dbReference type="InterPro" id="IPR045229">
    <property type="entry name" value="TPP_enz"/>
</dbReference>
<evidence type="ECO:0000256" key="4">
    <source>
        <dbReference type="ARBA" id="ARBA00022723"/>
    </source>
</evidence>
<comment type="similarity">
    <text evidence="3 6">Belongs to the TPP enzyme family.</text>
</comment>
<dbReference type="InterPro" id="IPR012001">
    <property type="entry name" value="Thiamin_PyroP_enz_TPP-bd_dom"/>
</dbReference>
<dbReference type="Pfam" id="PF02775">
    <property type="entry name" value="TPP_enzyme_C"/>
    <property type="match status" value="1"/>
</dbReference>
<evidence type="ECO:0000256" key="5">
    <source>
        <dbReference type="ARBA" id="ARBA00023052"/>
    </source>
</evidence>
<feature type="domain" description="Thiamine pyrophosphate enzyme TPP-binding" evidence="8">
    <location>
        <begin position="399"/>
        <end position="546"/>
    </location>
</feature>
<dbReference type="PANTHER" id="PTHR18968">
    <property type="entry name" value="THIAMINE PYROPHOSPHATE ENZYMES"/>
    <property type="match status" value="1"/>
</dbReference>
<dbReference type="SUPFAM" id="SSF52467">
    <property type="entry name" value="DHS-like NAD/FAD-binding domain"/>
    <property type="match status" value="1"/>
</dbReference>
<evidence type="ECO:0000256" key="3">
    <source>
        <dbReference type="ARBA" id="ARBA00007812"/>
    </source>
</evidence>
<comment type="caution">
    <text evidence="10">The sequence shown here is derived from an EMBL/GenBank/DDBJ whole genome shotgun (WGS) entry which is preliminary data.</text>
</comment>
<dbReference type="InterPro" id="IPR000399">
    <property type="entry name" value="TPP-bd_CS"/>
</dbReference>
<dbReference type="InterPro" id="IPR011766">
    <property type="entry name" value="TPP_enzyme_TPP-bd"/>
</dbReference>
<dbReference type="Pfam" id="PF02776">
    <property type="entry name" value="TPP_enzyme_N"/>
    <property type="match status" value="1"/>
</dbReference>
<evidence type="ECO:0000259" key="9">
    <source>
        <dbReference type="Pfam" id="PF02776"/>
    </source>
</evidence>
<dbReference type="GO" id="GO:0003984">
    <property type="term" value="F:acetolactate synthase activity"/>
    <property type="evidence" value="ECO:0007669"/>
    <property type="project" value="TreeGrafter"/>
</dbReference>